<comment type="caution">
    <text evidence="2">The sequence shown here is derived from an EMBL/GenBank/DDBJ whole genome shotgun (WGS) entry which is preliminary data.</text>
</comment>
<sequence length="41" mass="4621">MSIYFRSGKRRLPAGYDSKLRPKPEEGSSSRPCGKRPPEAK</sequence>
<accession>A0A0C2VFK3</accession>
<dbReference type="EMBL" id="JXRR01000014">
    <property type="protein sequence ID" value="KIL47672.1"/>
    <property type="molecule type" value="Genomic_DNA"/>
</dbReference>
<dbReference type="AlphaFoldDB" id="A0A0C2VFK3"/>
<evidence type="ECO:0000313" key="2">
    <source>
        <dbReference type="EMBL" id="KIL47672.1"/>
    </source>
</evidence>
<organism evidence="2 3">
    <name type="scientific">Jeotgalibacillus campisalis</name>
    <dbReference type="NCBI Taxonomy" id="220754"/>
    <lineage>
        <taxon>Bacteria</taxon>
        <taxon>Bacillati</taxon>
        <taxon>Bacillota</taxon>
        <taxon>Bacilli</taxon>
        <taxon>Bacillales</taxon>
        <taxon>Caryophanaceae</taxon>
        <taxon>Jeotgalibacillus</taxon>
    </lineage>
</organism>
<evidence type="ECO:0000313" key="3">
    <source>
        <dbReference type="Proteomes" id="UP000031972"/>
    </source>
</evidence>
<dbReference type="Proteomes" id="UP000031972">
    <property type="component" value="Unassembled WGS sequence"/>
</dbReference>
<dbReference type="PATRIC" id="fig|220754.4.peg.1857"/>
<proteinExistence type="predicted"/>
<gene>
    <name evidence="2" type="ORF">KR50_18390</name>
</gene>
<name>A0A0C2VFK3_9BACL</name>
<feature type="compositionally biased region" description="Basic and acidic residues" evidence="1">
    <location>
        <begin position="18"/>
        <end position="28"/>
    </location>
</feature>
<evidence type="ECO:0000256" key="1">
    <source>
        <dbReference type="SAM" id="MobiDB-lite"/>
    </source>
</evidence>
<reference evidence="2 3" key="1">
    <citation type="submission" date="2015-01" db="EMBL/GenBank/DDBJ databases">
        <title>Jeotgalibacillus campisalis genome sequencing.</title>
        <authorList>
            <person name="Goh K.M."/>
            <person name="Chan K.-G."/>
            <person name="Yaakop A.S."/>
            <person name="Ee R."/>
            <person name="Gan H.M."/>
            <person name="Chan C.S."/>
        </authorList>
    </citation>
    <scope>NUCLEOTIDE SEQUENCE [LARGE SCALE GENOMIC DNA]</scope>
    <source>
        <strain evidence="2 3">SF-57</strain>
    </source>
</reference>
<keyword evidence="3" id="KW-1185">Reference proteome</keyword>
<feature type="region of interest" description="Disordered" evidence="1">
    <location>
        <begin position="1"/>
        <end position="41"/>
    </location>
</feature>
<protein>
    <submittedName>
        <fullName evidence="2">Uncharacterized protein</fullName>
    </submittedName>
</protein>